<comment type="caution">
    <text evidence="1">The sequence shown here is derived from an EMBL/GenBank/DDBJ whole genome shotgun (WGS) entry which is preliminary data.</text>
</comment>
<proteinExistence type="predicted"/>
<evidence type="ECO:0000313" key="2">
    <source>
        <dbReference type="Proteomes" id="UP000762676"/>
    </source>
</evidence>
<evidence type="ECO:0000313" key="1">
    <source>
        <dbReference type="EMBL" id="GFS23541.1"/>
    </source>
</evidence>
<gene>
    <name evidence="1" type="ORF">ElyMa_003392000</name>
</gene>
<accession>A0AAV4JSI1</accession>
<dbReference type="Proteomes" id="UP000762676">
    <property type="component" value="Unassembled WGS sequence"/>
</dbReference>
<reference evidence="1 2" key="1">
    <citation type="journal article" date="2021" name="Elife">
        <title>Chloroplast acquisition without the gene transfer in kleptoplastic sea slugs, Plakobranchus ocellatus.</title>
        <authorList>
            <person name="Maeda T."/>
            <person name="Takahashi S."/>
            <person name="Yoshida T."/>
            <person name="Shimamura S."/>
            <person name="Takaki Y."/>
            <person name="Nagai Y."/>
            <person name="Toyoda A."/>
            <person name="Suzuki Y."/>
            <person name="Arimoto A."/>
            <person name="Ishii H."/>
            <person name="Satoh N."/>
            <person name="Nishiyama T."/>
            <person name="Hasebe M."/>
            <person name="Maruyama T."/>
            <person name="Minagawa J."/>
            <person name="Obokata J."/>
            <person name="Shigenobu S."/>
        </authorList>
    </citation>
    <scope>NUCLEOTIDE SEQUENCE [LARGE SCALE GENOMIC DNA]</scope>
</reference>
<dbReference type="AlphaFoldDB" id="A0AAV4JSI1"/>
<keyword evidence="2" id="KW-1185">Reference proteome</keyword>
<sequence length="256" mass="28149">MPNVKILKLASEKQKRTILMIALKALNHANSSSVSAMNYWGEQRIKWLALVRFGSSRSSGPDYIDMTYRRHKPPNGFFLGHLVSLTCIASKAENDEIIWSSVSKNYETEATPANISQKIDAQLDSAGNCRPRIVSTYTFNSSDKAEGGFVACFAYKPLKNILCTTTTSRRRLSFCVSSERMKMFDGPRDSPTLNYFYSGQPGPIAHGAGVKLTCSVVTGKDGDLEWVLAINGSFDVFKSNSDLITSFKGKVTGSVS</sequence>
<protein>
    <recommendedName>
        <fullName evidence="3">Ig-like domain-containing protein</fullName>
    </recommendedName>
</protein>
<evidence type="ECO:0008006" key="3">
    <source>
        <dbReference type="Google" id="ProtNLM"/>
    </source>
</evidence>
<dbReference type="EMBL" id="BMAT01006982">
    <property type="protein sequence ID" value="GFS23541.1"/>
    <property type="molecule type" value="Genomic_DNA"/>
</dbReference>
<organism evidence="1 2">
    <name type="scientific">Elysia marginata</name>
    <dbReference type="NCBI Taxonomy" id="1093978"/>
    <lineage>
        <taxon>Eukaryota</taxon>
        <taxon>Metazoa</taxon>
        <taxon>Spiralia</taxon>
        <taxon>Lophotrochozoa</taxon>
        <taxon>Mollusca</taxon>
        <taxon>Gastropoda</taxon>
        <taxon>Heterobranchia</taxon>
        <taxon>Euthyneura</taxon>
        <taxon>Panpulmonata</taxon>
        <taxon>Sacoglossa</taxon>
        <taxon>Placobranchoidea</taxon>
        <taxon>Plakobranchidae</taxon>
        <taxon>Elysia</taxon>
    </lineage>
</organism>
<name>A0AAV4JSI1_9GAST</name>